<dbReference type="Proteomes" id="UP000184196">
    <property type="component" value="Unassembled WGS sequence"/>
</dbReference>
<dbReference type="EMBL" id="FQUW01000058">
    <property type="protein sequence ID" value="SHF71942.1"/>
    <property type="molecule type" value="Genomic_DNA"/>
</dbReference>
<evidence type="ECO:0000313" key="1">
    <source>
        <dbReference type="EMBL" id="SHF71942.1"/>
    </source>
</evidence>
<dbReference type="RefSeq" id="WP_027356123.1">
    <property type="nucleotide sequence ID" value="NZ_FQUW01000058.1"/>
</dbReference>
<accession>A0A1M5DYQ6</accession>
<dbReference type="AlphaFoldDB" id="A0A1M5DYQ6"/>
<organism evidence="1 2">
    <name type="scientific">Desulfofundulus australicus DSM 11792</name>
    <dbReference type="NCBI Taxonomy" id="1121425"/>
    <lineage>
        <taxon>Bacteria</taxon>
        <taxon>Bacillati</taxon>
        <taxon>Bacillota</taxon>
        <taxon>Clostridia</taxon>
        <taxon>Eubacteriales</taxon>
        <taxon>Peptococcaceae</taxon>
        <taxon>Desulfofundulus</taxon>
    </lineage>
</organism>
<gene>
    <name evidence="1" type="ORF">SAMN02745218_02946</name>
</gene>
<reference evidence="2" key="1">
    <citation type="submission" date="2016-11" db="EMBL/GenBank/DDBJ databases">
        <authorList>
            <person name="Varghese N."/>
            <person name="Submissions S."/>
        </authorList>
    </citation>
    <scope>NUCLEOTIDE SEQUENCE [LARGE SCALE GENOMIC DNA]</scope>
    <source>
        <strain evidence="2">DSM 11792</strain>
    </source>
</reference>
<protein>
    <submittedName>
        <fullName evidence="1">Uncharacterized protein</fullName>
    </submittedName>
</protein>
<name>A0A1M5DYQ6_9FIRM</name>
<keyword evidence="2" id="KW-1185">Reference proteome</keyword>
<evidence type="ECO:0000313" key="2">
    <source>
        <dbReference type="Proteomes" id="UP000184196"/>
    </source>
</evidence>
<sequence length="108" mass="12520">MTVTKINVLNPVLPEKQLKPLAECMTGNGLNHLHILDVGASHVLVDLLYERQGDEHILNRERFQHCLELADKTWRSLYEQCISDRQRLLCLTFLIKAILSPMLKEEKK</sequence>
<proteinExistence type="predicted"/>